<feature type="domain" description="Gnk2-homologous" evidence="5">
    <location>
        <begin position="22"/>
        <end position="125"/>
    </location>
</feature>
<keyword evidence="2" id="KW-0677">Repeat</keyword>
<dbReference type="Gene3D" id="3.30.430.20">
    <property type="entry name" value="Gnk2 domain, C-X8-C-X2-C motif"/>
    <property type="match status" value="2"/>
</dbReference>
<dbReference type="Pfam" id="PF01657">
    <property type="entry name" value="Stress-antifung"/>
    <property type="match status" value="2"/>
</dbReference>
<gene>
    <name evidence="6" type="ORF">FSB_LOCUS51286</name>
</gene>
<feature type="region of interest" description="Disordered" evidence="3">
    <location>
        <begin position="244"/>
        <end position="266"/>
    </location>
</feature>
<dbReference type="PROSITE" id="PS51473">
    <property type="entry name" value="GNK2"/>
    <property type="match status" value="2"/>
</dbReference>
<reference evidence="6" key="1">
    <citation type="submission" date="2018-02" db="EMBL/GenBank/DDBJ databases">
        <authorList>
            <person name="Cohen D.B."/>
            <person name="Kent A.D."/>
        </authorList>
    </citation>
    <scope>NUCLEOTIDE SEQUENCE</scope>
</reference>
<dbReference type="AlphaFoldDB" id="A0A2N9IGP1"/>
<name>A0A2N9IGP1_FAGSY</name>
<evidence type="ECO:0000256" key="2">
    <source>
        <dbReference type="ARBA" id="ARBA00022737"/>
    </source>
</evidence>
<feature type="chain" id="PRO_5015003166" description="Gnk2-homologous domain-containing protein" evidence="4">
    <location>
        <begin position="26"/>
        <end position="279"/>
    </location>
</feature>
<dbReference type="InterPro" id="IPR002902">
    <property type="entry name" value="GNK2"/>
</dbReference>
<evidence type="ECO:0000259" key="5">
    <source>
        <dbReference type="PROSITE" id="PS51473"/>
    </source>
</evidence>
<accession>A0A2N9IGP1</accession>
<feature type="domain" description="Gnk2-homologous" evidence="5">
    <location>
        <begin position="131"/>
        <end position="238"/>
    </location>
</feature>
<feature type="signal peptide" evidence="4">
    <location>
        <begin position="1"/>
        <end position="25"/>
    </location>
</feature>
<protein>
    <recommendedName>
        <fullName evidence="5">Gnk2-homologous domain-containing protein</fullName>
    </recommendedName>
</protein>
<dbReference type="FunFam" id="3.30.430.20:FF:000003">
    <property type="entry name" value="Cysteine-rich RLK (RECEPTOR-like protein kinase) 10"/>
    <property type="match status" value="1"/>
</dbReference>
<dbReference type="PANTHER" id="PTHR32099">
    <property type="entry name" value="CYSTEINE-RICH REPEAT SECRETORY PROTEIN"/>
    <property type="match status" value="1"/>
</dbReference>
<evidence type="ECO:0000256" key="3">
    <source>
        <dbReference type="SAM" id="MobiDB-lite"/>
    </source>
</evidence>
<dbReference type="FunFam" id="3.30.430.20:FF:000002">
    <property type="entry name" value="Cysteine-rich receptor-like protein kinase 10"/>
    <property type="match status" value="1"/>
</dbReference>
<sequence>MKMYCSRVLLFFYFALIYAVFPTAAQYCYDTGNYTRNSTYRANLESLLTSMTSNTKINYGFYNFSAGEYPNEVNAIALCRADISPNVCRTCINTSSQDLLKACPNQKEAIFWDTLCFVRYSNRSIFGIMEADPRTASYNTGDVADVVEFNKVLFPLLESLRNRASSGNSTLKFALQSVPAPDYQTIYALLQCTPDLTKLDCNSCLSQVQSYIPQCCKGKQGGIFVAPSCNIRFEIYPFYEASAEGPPQSLPPPPLSPVPPASPPPVLLPPTTQGMHLWH</sequence>
<proteinExistence type="predicted"/>
<dbReference type="PANTHER" id="PTHR32099:SF51">
    <property type="entry name" value="CYSTEINE-RICH RECEPTOR-LIKE PROTEIN KINASE 25 ISOFORM X1"/>
    <property type="match status" value="1"/>
</dbReference>
<evidence type="ECO:0000256" key="4">
    <source>
        <dbReference type="SAM" id="SignalP"/>
    </source>
</evidence>
<feature type="compositionally biased region" description="Pro residues" evidence="3">
    <location>
        <begin position="248"/>
        <end position="266"/>
    </location>
</feature>
<organism evidence="6">
    <name type="scientific">Fagus sylvatica</name>
    <name type="common">Beechnut</name>
    <dbReference type="NCBI Taxonomy" id="28930"/>
    <lineage>
        <taxon>Eukaryota</taxon>
        <taxon>Viridiplantae</taxon>
        <taxon>Streptophyta</taxon>
        <taxon>Embryophyta</taxon>
        <taxon>Tracheophyta</taxon>
        <taxon>Spermatophyta</taxon>
        <taxon>Magnoliopsida</taxon>
        <taxon>eudicotyledons</taxon>
        <taxon>Gunneridae</taxon>
        <taxon>Pentapetalae</taxon>
        <taxon>rosids</taxon>
        <taxon>fabids</taxon>
        <taxon>Fagales</taxon>
        <taxon>Fagaceae</taxon>
        <taxon>Fagus</taxon>
    </lineage>
</organism>
<evidence type="ECO:0000256" key="1">
    <source>
        <dbReference type="ARBA" id="ARBA00022729"/>
    </source>
</evidence>
<evidence type="ECO:0000313" key="6">
    <source>
        <dbReference type="EMBL" id="SPD23404.1"/>
    </source>
</evidence>
<dbReference type="CDD" id="cd23509">
    <property type="entry name" value="Gnk2-like"/>
    <property type="match status" value="2"/>
</dbReference>
<dbReference type="InterPro" id="IPR038408">
    <property type="entry name" value="GNK2_sf"/>
</dbReference>
<keyword evidence="1 4" id="KW-0732">Signal</keyword>
<dbReference type="EMBL" id="OIVN01005639">
    <property type="protein sequence ID" value="SPD23404.1"/>
    <property type="molecule type" value="Genomic_DNA"/>
</dbReference>